<dbReference type="Pfam" id="PF14258">
    <property type="entry name" value="DUF4350"/>
    <property type="match status" value="1"/>
</dbReference>
<gene>
    <name evidence="3" type="ORF">CHUV0807_2402</name>
</gene>
<dbReference type="AlphaFoldDB" id="A0A1C3H769"/>
<evidence type="ECO:0000256" key="1">
    <source>
        <dbReference type="SAM" id="Phobius"/>
    </source>
</evidence>
<name>A0A1C3H769_9GAMM</name>
<sequence length="379" mass="41893">MNKRFWLMGGLLAMALLLLWTLTPPQKTGTGAKEKVWRGWPGLAVARPYALAQDFLRDRGIELVVDDHPRGDFPPADVDVLLLENSNKALSEKQQTRLHNWVEAGGLLLLESGHPLGEDFDVKWQTLTPEEDGYLWHGRDGALRITTPVKQYIESSGTGNAYPGKSGKTLALESAVGSGHVIAFAHDFSLWTNRADAVYIGKPAAAAPVPLAQGDNAAFLHELLQDKKHALLVRGSLPGEHPPWQWSWPGARWWPLIASGVLLLIALLYYWGRRFGTLRPPPAGNAGDIARHLQAAGSYWAADRDGYSFLGEQVRTRLLADIEARQCHYPDRAAQLADMASRSGMSEAEIEALLATRVPRSEDDFIDYMIAVAQIRRTL</sequence>
<dbReference type="Proteomes" id="UP000190837">
    <property type="component" value="Unassembled WGS sequence"/>
</dbReference>
<keyword evidence="1" id="KW-1133">Transmembrane helix</keyword>
<keyword evidence="1" id="KW-0812">Transmembrane</keyword>
<proteinExistence type="predicted"/>
<feature type="domain" description="DUF4350" evidence="2">
    <location>
        <begin position="49"/>
        <end position="224"/>
    </location>
</feature>
<dbReference type="SUPFAM" id="SSF52317">
    <property type="entry name" value="Class I glutamine amidotransferase-like"/>
    <property type="match status" value="1"/>
</dbReference>
<accession>A0A1C3H769</accession>
<feature type="transmembrane region" description="Helical" evidence="1">
    <location>
        <begin position="253"/>
        <end position="271"/>
    </location>
</feature>
<dbReference type="EMBL" id="FKLO01000081">
    <property type="protein sequence ID" value="SAM71946.1"/>
    <property type="molecule type" value="Genomic_DNA"/>
</dbReference>
<dbReference type="InterPro" id="IPR025646">
    <property type="entry name" value="DUF4350"/>
</dbReference>
<keyword evidence="1" id="KW-0472">Membrane</keyword>
<protein>
    <recommendedName>
        <fullName evidence="2">DUF4350 domain-containing protein</fullName>
    </recommendedName>
</protein>
<evidence type="ECO:0000259" key="2">
    <source>
        <dbReference type="Pfam" id="PF14258"/>
    </source>
</evidence>
<reference evidence="4" key="1">
    <citation type="submission" date="2016-04" db="EMBL/GenBank/DDBJ databases">
        <authorList>
            <person name="Tagini F."/>
        </authorList>
    </citation>
    <scope>NUCLEOTIDE SEQUENCE [LARGE SCALE GENOMIC DNA]</scope>
    <source>
        <strain evidence="4">CHUV0807</strain>
    </source>
</reference>
<evidence type="ECO:0000313" key="4">
    <source>
        <dbReference type="Proteomes" id="UP000190837"/>
    </source>
</evidence>
<dbReference type="RefSeq" id="WP_079542178.1">
    <property type="nucleotide sequence ID" value="NZ_CAUQZP010000004.1"/>
</dbReference>
<organism evidence="3 4">
    <name type="scientific">Cardiobacterium hominis</name>
    <dbReference type="NCBI Taxonomy" id="2718"/>
    <lineage>
        <taxon>Bacteria</taxon>
        <taxon>Pseudomonadati</taxon>
        <taxon>Pseudomonadota</taxon>
        <taxon>Gammaproteobacteria</taxon>
        <taxon>Cardiobacteriales</taxon>
        <taxon>Cardiobacteriaceae</taxon>
        <taxon>Cardiobacterium</taxon>
    </lineage>
</organism>
<evidence type="ECO:0000313" key="3">
    <source>
        <dbReference type="EMBL" id="SAM71946.1"/>
    </source>
</evidence>
<dbReference type="InterPro" id="IPR029062">
    <property type="entry name" value="Class_I_gatase-like"/>
</dbReference>